<gene>
    <name evidence="1" type="ORF">BHU61_13245</name>
</gene>
<evidence type="ECO:0000313" key="2">
    <source>
        <dbReference type="Proteomes" id="UP000249808"/>
    </source>
</evidence>
<proteinExistence type="predicted"/>
<evidence type="ECO:0000313" key="1">
    <source>
        <dbReference type="EMBL" id="RAK43557.1"/>
    </source>
</evidence>
<organism evidence="1 2">
    <name type="scientific">Macrococcus epidermidis</name>
    <dbReference type="NCBI Taxonomy" id="1902580"/>
    <lineage>
        <taxon>Bacteria</taxon>
        <taxon>Bacillati</taxon>
        <taxon>Bacillota</taxon>
        <taxon>Bacilli</taxon>
        <taxon>Bacillales</taxon>
        <taxon>Staphylococcaceae</taxon>
        <taxon>Macrococcus</taxon>
    </lineage>
</organism>
<accession>A0A327ZKV3</accession>
<geneLocation type="plasmid" evidence="1 2">
    <name>pZKME1</name>
</geneLocation>
<dbReference type="Proteomes" id="UP000249808">
    <property type="component" value="Plasmid pZKME1"/>
</dbReference>
<protein>
    <submittedName>
        <fullName evidence="1">Uncharacterized protein</fullName>
    </submittedName>
</protein>
<dbReference type="EMBL" id="PZJH01000032">
    <property type="protein sequence ID" value="RAK43557.1"/>
    <property type="molecule type" value="Genomic_DNA"/>
</dbReference>
<comment type="caution">
    <text evidence="1">The sequence shown here is derived from an EMBL/GenBank/DDBJ whole genome shotgun (WGS) entry which is preliminary data.</text>
</comment>
<keyword evidence="1" id="KW-0614">Plasmid</keyword>
<reference evidence="1 2" key="1">
    <citation type="journal article" date="2018" name="Front. Microbiol.">
        <title>Description and Comparative Genomics of Macrococcus caseolyticus subsp. hominis subsp. nov., Macrococcus goetzii sp. nov., Macrococcus epidermidis sp. nov., and Macrococcus bohemicus sp. nov., Novel Macrococci From Human Clinical Material With Virulence Potential and Suspected Uptake of Foreign DNA by Natural Transformation.</title>
        <authorList>
            <person name="Maslanova I."/>
            <person name="Wertheimer Z."/>
            <person name="Sedlacek I."/>
            <person name="Svec P."/>
            <person name="Indrakova A."/>
            <person name="Kovarovic V."/>
            <person name="Schumann P."/>
            <person name="Sproer C."/>
            <person name="Kralova S."/>
            <person name="Sedo O."/>
            <person name="Kristofova L."/>
            <person name="Vrbovska V."/>
            <person name="Fuzik T."/>
            <person name="Petras P."/>
            <person name="Zdrahal Z."/>
            <person name="Ruzickova V."/>
            <person name="Doskar J."/>
            <person name="Pantucek R."/>
        </authorList>
    </citation>
    <scope>NUCLEOTIDE SEQUENCE [LARGE SCALE GENOMIC DNA]</scope>
    <source>
        <strain evidence="1 2">01/688</strain>
        <plasmid evidence="1">pZKME1</plasmid>
    </source>
</reference>
<keyword evidence="2" id="KW-1185">Reference proteome</keyword>
<dbReference type="RefSeq" id="WP_111714038.1">
    <property type="nucleotide sequence ID" value="NZ_CM009974.1"/>
</dbReference>
<name>A0A327ZKV3_9STAP</name>
<sequence>MTNVQFLVPKIYATIEDNGAERNVNKGELIVIQDNPQLVKALLDGGNFEDIPNGLYEEKNNEINALTRKYKAEVNAIETSKDPLYDIESNGTTKRHYDIKEKRMELEREVKAIVKTYFDELDKAIEEARILDAQSYTPYGQAETTKANAIVNKFEINSFVSYADAKESLTVALNEMNDAELTAVGTLLQRVKDIIYANESSELFARTFFNTVVDYVASAQPISLEDALKQLKRIDIGDEYNRFMAIEQASRGFNGEVTATLRA</sequence>
<dbReference type="AlphaFoldDB" id="A0A327ZKV3"/>